<keyword evidence="1" id="KW-1133">Transmembrane helix</keyword>
<evidence type="ECO:0000313" key="3">
    <source>
        <dbReference type="Proteomes" id="UP001500604"/>
    </source>
</evidence>
<organism evidence="2 3">
    <name type="scientific">Kistimonas scapharcae</name>
    <dbReference type="NCBI Taxonomy" id="1036133"/>
    <lineage>
        <taxon>Bacteria</taxon>
        <taxon>Pseudomonadati</taxon>
        <taxon>Pseudomonadota</taxon>
        <taxon>Gammaproteobacteria</taxon>
        <taxon>Oceanospirillales</taxon>
        <taxon>Endozoicomonadaceae</taxon>
        <taxon>Kistimonas</taxon>
    </lineage>
</organism>
<comment type="caution">
    <text evidence="2">The sequence shown here is derived from an EMBL/GenBank/DDBJ whole genome shotgun (WGS) entry which is preliminary data.</text>
</comment>
<dbReference type="InterPro" id="IPR011724">
    <property type="entry name" value="Cyd_oper_YbgT"/>
</dbReference>
<dbReference type="Proteomes" id="UP001500604">
    <property type="component" value="Unassembled WGS sequence"/>
</dbReference>
<accession>A0ABP8V1U4</accession>
<dbReference type="NCBIfam" id="TIGR02106">
    <property type="entry name" value="cyd_oper_ybgT"/>
    <property type="match status" value="1"/>
</dbReference>
<sequence>MWYFSWILGVLLACSFGIINVMWYEFQAGGFENENKELDDK</sequence>
<name>A0ABP8V1U4_9GAMM</name>
<keyword evidence="1" id="KW-0812">Transmembrane</keyword>
<evidence type="ECO:0000313" key="2">
    <source>
        <dbReference type="EMBL" id="GAA4650055.1"/>
    </source>
</evidence>
<dbReference type="Pfam" id="PF08173">
    <property type="entry name" value="YbgT_YccB"/>
    <property type="match status" value="1"/>
</dbReference>
<keyword evidence="1" id="KW-0472">Membrane</keyword>
<evidence type="ECO:0000256" key="1">
    <source>
        <dbReference type="SAM" id="Phobius"/>
    </source>
</evidence>
<dbReference type="InterPro" id="IPR012994">
    <property type="entry name" value="YbgT_YccB"/>
</dbReference>
<keyword evidence="3" id="KW-1185">Reference proteome</keyword>
<proteinExistence type="predicted"/>
<feature type="transmembrane region" description="Helical" evidence="1">
    <location>
        <begin position="6"/>
        <end position="26"/>
    </location>
</feature>
<reference evidence="3" key="1">
    <citation type="journal article" date="2019" name="Int. J. Syst. Evol. Microbiol.">
        <title>The Global Catalogue of Microorganisms (GCM) 10K type strain sequencing project: providing services to taxonomists for standard genome sequencing and annotation.</title>
        <authorList>
            <consortium name="The Broad Institute Genomics Platform"/>
            <consortium name="The Broad Institute Genome Sequencing Center for Infectious Disease"/>
            <person name="Wu L."/>
            <person name="Ma J."/>
        </authorList>
    </citation>
    <scope>NUCLEOTIDE SEQUENCE [LARGE SCALE GENOMIC DNA]</scope>
    <source>
        <strain evidence="3">JCM 17805</strain>
    </source>
</reference>
<dbReference type="RefSeq" id="WP_345196141.1">
    <property type="nucleotide sequence ID" value="NZ_BAABFL010000356.1"/>
</dbReference>
<dbReference type="EMBL" id="BAABFL010000356">
    <property type="protein sequence ID" value="GAA4650055.1"/>
    <property type="molecule type" value="Genomic_DNA"/>
</dbReference>
<protein>
    <submittedName>
        <fullName evidence="2">Cytochrome bd-I oxidase subunit CydX</fullName>
    </submittedName>
</protein>
<gene>
    <name evidence="2" type="primary">cydX</name>
    <name evidence="2" type="ORF">GCM10023116_23380</name>
</gene>